<evidence type="ECO:0000313" key="2">
    <source>
        <dbReference type="Proteomes" id="UP000095256"/>
    </source>
</evidence>
<name>A0A1E5KWS3_9ENTE</name>
<sequence>MKMNKINGLDVHEIAGIYYVTENEKVADQLENLLNKFQVTCEEMDDRIKYSDLAMTVINDNLGVVTPVEFNSTVSKYQIKYDYLVCFLKENIVIVIEEEDPKEYHFSDVSKELLEKAIEKWEQNNTYDEVYDINNFDTYVTI</sequence>
<comment type="caution">
    <text evidence="1">The sequence shown here is derived from an EMBL/GenBank/DDBJ whole genome shotgun (WGS) entry which is preliminary data.</text>
</comment>
<keyword evidence="2" id="KW-1185">Reference proteome</keyword>
<accession>A0A1E5KWS3</accession>
<dbReference type="Proteomes" id="UP000095256">
    <property type="component" value="Unassembled WGS sequence"/>
</dbReference>
<dbReference type="AlphaFoldDB" id="A0A1E5KWS3"/>
<proteinExistence type="predicted"/>
<dbReference type="EMBL" id="MIEK01000023">
    <property type="protein sequence ID" value="OEH82314.1"/>
    <property type="molecule type" value="Genomic_DNA"/>
</dbReference>
<evidence type="ECO:0000313" key="1">
    <source>
        <dbReference type="EMBL" id="OEH82314.1"/>
    </source>
</evidence>
<protein>
    <submittedName>
        <fullName evidence="1">Uncharacterized protein</fullName>
    </submittedName>
</protein>
<organism evidence="1 2">
    <name type="scientific">Enterococcus rivorum</name>
    <dbReference type="NCBI Taxonomy" id="762845"/>
    <lineage>
        <taxon>Bacteria</taxon>
        <taxon>Bacillati</taxon>
        <taxon>Bacillota</taxon>
        <taxon>Bacilli</taxon>
        <taxon>Lactobacillales</taxon>
        <taxon>Enterococcaceae</taxon>
        <taxon>Enterococcus</taxon>
    </lineage>
</organism>
<dbReference type="RefSeq" id="WP_069698590.1">
    <property type="nucleotide sequence ID" value="NZ_JAGGMA010000001.1"/>
</dbReference>
<reference evidence="1 2" key="1">
    <citation type="submission" date="2016-09" db="EMBL/GenBank/DDBJ databases">
        <authorList>
            <person name="Capua I."/>
            <person name="De Benedictis P."/>
            <person name="Joannis T."/>
            <person name="Lombin L.H."/>
            <person name="Cattoli G."/>
        </authorList>
    </citation>
    <scope>NUCLEOTIDE SEQUENCE [LARGE SCALE GENOMIC DNA]</scope>
    <source>
        <strain evidence="1 2">LMG 25899</strain>
    </source>
</reference>
<gene>
    <name evidence="1" type="ORF">BCR26_02460</name>
</gene>